<sequence length="157" mass="17183">MPKCGRSSKNHRRSGAWRERVGNKGRFPVSLRGTAGNAAGTPRLKFPPRTTPSKETSEEEREPAEWRDKRRRTSLLERTAPLGGNPDVKNVTGGATALSSITSKLEMGSEARRLRQREKDALDLAVNRLTGQSAAVWQSHSLATRKAVVRVGGVGRT</sequence>
<proteinExistence type="predicted"/>
<evidence type="ECO:0000313" key="3">
    <source>
        <dbReference type="Proteomes" id="UP000673691"/>
    </source>
</evidence>
<evidence type="ECO:0000313" key="2">
    <source>
        <dbReference type="EMBL" id="KAG5456352.1"/>
    </source>
</evidence>
<accession>A0A8H8DFW3</accession>
<keyword evidence="3" id="KW-1185">Reference proteome</keyword>
<dbReference type="Proteomes" id="UP000673691">
    <property type="component" value="Unassembled WGS sequence"/>
</dbReference>
<feature type="compositionally biased region" description="Basic residues" evidence="1">
    <location>
        <begin position="1"/>
        <end position="15"/>
    </location>
</feature>
<reference evidence="2 3" key="1">
    <citation type="journal article" name="Sci. Rep.">
        <title>Genome-scale phylogenetic analyses confirm Olpidium as the closest living zoosporic fungus to the non-flagellated, terrestrial fungi.</title>
        <authorList>
            <person name="Chang Y."/>
            <person name="Rochon D."/>
            <person name="Sekimoto S."/>
            <person name="Wang Y."/>
            <person name="Chovatia M."/>
            <person name="Sandor L."/>
            <person name="Salamov A."/>
            <person name="Grigoriev I.V."/>
            <person name="Stajich J.E."/>
            <person name="Spatafora J.W."/>
        </authorList>
    </citation>
    <scope>NUCLEOTIDE SEQUENCE [LARGE SCALE GENOMIC DNA]</scope>
    <source>
        <strain evidence="2">S191</strain>
    </source>
</reference>
<feature type="region of interest" description="Disordered" evidence="1">
    <location>
        <begin position="1"/>
        <end position="94"/>
    </location>
</feature>
<dbReference type="AlphaFoldDB" id="A0A8H8DFW3"/>
<evidence type="ECO:0000256" key="1">
    <source>
        <dbReference type="SAM" id="MobiDB-lite"/>
    </source>
</evidence>
<gene>
    <name evidence="2" type="ORF">BJ554DRAFT_3933</name>
</gene>
<dbReference type="EMBL" id="JAEFCI010011888">
    <property type="protein sequence ID" value="KAG5456352.1"/>
    <property type="molecule type" value="Genomic_DNA"/>
</dbReference>
<comment type="caution">
    <text evidence="2">The sequence shown here is derived from an EMBL/GenBank/DDBJ whole genome shotgun (WGS) entry which is preliminary data.</text>
</comment>
<organism evidence="2 3">
    <name type="scientific">Olpidium bornovanus</name>
    <dbReference type="NCBI Taxonomy" id="278681"/>
    <lineage>
        <taxon>Eukaryota</taxon>
        <taxon>Fungi</taxon>
        <taxon>Fungi incertae sedis</taxon>
        <taxon>Olpidiomycota</taxon>
        <taxon>Olpidiomycotina</taxon>
        <taxon>Olpidiomycetes</taxon>
        <taxon>Olpidiales</taxon>
        <taxon>Olpidiaceae</taxon>
        <taxon>Olpidium</taxon>
    </lineage>
</organism>
<protein>
    <submittedName>
        <fullName evidence="2">Uncharacterized protein</fullName>
    </submittedName>
</protein>
<name>A0A8H8DFW3_9FUNG</name>